<dbReference type="EMBL" id="CP043451">
    <property type="protein sequence ID" value="QEM06165.1"/>
    <property type="molecule type" value="Genomic_DNA"/>
</dbReference>
<evidence type="ECO:0000313" key="2">
    <source>
        <dbReference type="EMBL" id="QEM06165.1"/>
    </source>
</evidence>
<keyword evidence="1" id="KW-1133">Transmembrane helix</keyword>
<name>A0A364WTG6_9SPHI</name>
<evidence type="ECO:0000313" key="5">
    <source>
        <dbReference type="Proteomes" id="UP000251402"/>
    </source>
</evidence>
<dbReference type="AlphaFoldDB" id="A0A364WTG6"/>
<keyword evidence="1" id="KW-0472">Membrane</keyword>
<reference evidence="2 4" key="1">
    <citation type="submission" date="2019-08" db="EMBL/GenBank/DDBJ databases">
        <title>Comparative genome analysis confer to the adaptation heavy metal polluted environment.</title>
        <authorList>
            <person name="Li Y."/>
        </authorList>
    </citation>
    <scope>NUCLEOTIDE SEQUENCE [LARGE SCALE GENOMIC DNA]</scope>
    <source>
        <strain evidence="3">P1</strain>
        <strain evidence="2 4">P2</strain>
    </source>
</reference>
<dbReference type="OrthoDB" id="799672at2"/>
<feature type="transmembrane region" description="Helical" evidence="1">
    <location>
        <begin position="36"/>
        <end position="54"/>
    </location>
</feature>
<gene>
    <name evidence="3" type="ORF">DEO27_027940</name>
    <name evidence="2" type="ORF">DIU31_022585</name>
</gene>
<dbReference type="RefSeq" id="WP_112571121.1">
    <property type="nucleotide sequence ID" value="NZ_CP043450.1"/>
</dbReference>
<sequence>MKTNTYKASYLIIAINLFINIIGLSAAVTFAFVKSIFIINAFTYCLLLYVIYCYRQTALHETRERLEDLLDLQQDNLQRRDLSHYTEKNINFLLLQYAAMMDNVLVHQSQSGIAPDPKLKDQVDALNVYLKALI</sequence>
<dbReference type="Proteomes" id="UP000250557">
    <property type="component" value="Chromosome"/>
</dbReference>
<feature type="transmembrane region" description="Helical" evidence="1">
    <location>
        <begin position="9"/>
        <end position="30"/>
    </location>
</feature>
<keyword evidence="1" id="KW-0812">Transmembrane</keyword>
<accession>A0A364WTG6</accession>
<dbReference type="EMBL" id="CP043450">
    <property type="protein sequence ID" value="QEM13682.1"/>
    <property type="molecule type" value="Genomic_DNA"/>
</dbReference>
<dbReference type="KEGG" id="mrub:DEO27_027940"/>
<evidence type="ECO:0000313" key="4">
    <source>
        <dbReference type="Proteomes" id="UP000250557"/>
    </source>
</evidence>
<dbReference type="Proteomes" id="UP000251402">
    <property type="component" value="Chromosome"/>
</dbReference>
<keyword evidence="5" id="KW-1185">Reference proteome</keyword>
<evidence type="ECO:0000313" key="3">
    <source>
        <dbReference type="EMBL" id="QEM13682.1"/>
    </source>
</evidence>
<evidence type="ECO:0000256" key="1">
    <source>
        <dbReference type="SAM" id="Phobius"/>
    </source>
</evidence>
<proteinExistence type="predicted"/>
<protein>
    <submittedName>
        <fullName evidence="2">Uncharacterized protein</fullName>
    </submittedName>
</protein>
<organism evidence="2 4">
    <name type="scientific">Mucilaginibacter rubeus</name>
    <dbReference type="NCBI Taxonomy" id="2027860"/>
    <lineage>
        <taxon>Bacteria</taxon>
        <taxon>Pseudomonadati</taxon>
        <taxon>Bacteroidota</taxon>
        <taxon>Sphingobacteriia</taxon>
        <taxon>Sphingobacteriales</taxon>
        <taxon>Sphingobacteriaceae</taxon>
        <taxon>Mucilaginibacter</taxon>
    </lineage>
</organism>